<keyword evidence="9 12" id="KW-0030">Aminoacyl-tRNA synthetase</keyword>
<sequence length="484" mass="55000">MNKDRFYITTAIPYVNAAPHIGHALEFVQTDVVARYHRLLEDETFFLSGTDENALKNVQAAEKAGVPVKQLVDQNSQIFYNLKNALNISFDDFIRTTEERHIKGAQKLWKACAKDIYKKQYRGLYCVGCETFYTEKELVEGKCPEHGTTPETVEEENYFFKLSNYQGRLKKLIESDELKIIPETRENEVLSFINQGLEDFSISRSKERAKGWGVPVPGDPSQVIYVWFDALSNYINGLGYAEDGEPFKKYWLENSNRIHVIGKGITRFHAVYWPAMLLSAGLPVPSEIFVHGYLTVEGQKISKSLGNTIDPFALTEKYGTDPLRYYLLAKFSPYEDGDFSEAKLKETYNADLANGLGNLVSRVAKLCENITISDNPEISKIITELPTTPKTTPTLYSKAVENYRFDEALKILWGEIKVIDHVIASQQPWKLKGQELLDVMQPAVDAIRHINTKLEPFLPETAEKIKKRFTGKIAAAEPLFPRLS</sequence>
<dbReference type="SUPFAM" id="SSF47323">
    <property type="entry name" value="Anticodon-binding domain of a subclass of class I aminoacyl-tRNA synthetases"/>
    <property type="match status" value="1"/>
</dbReference>
<keyword evidence="7 12" id="KW-0067">ATP-binding</keyword>
<dbReference type="EC" id="6.1.1.10" evidence="2"/>
<keyword evidence="4" id="KW-0963">Cytoplasm</keyword>
<gene>
    <name evidence="14" type="ORF">A2797_00850</name>
</gene>
<feature type="domain" description="Methionyl/Leucyl tRNA synthetase" evidence="13">
    <location>
        <begin position="7"/>
        <end position="146"/>
    </location>
</feature>
<dbReference type="Pfam" id="PF09334">
    <property type="entry name" value="tRNA-synt_1g"/>
    <property type="match status" value="2"/>
</dbReference>
<dbReference type="STRING" id="1802619.A2797_00850"/>
<organism evidence="14 15">
    <name type="scientific">candidate division WWE3 bacterium RIFCSPHIGHO2_01_FULL_48_15</name>
    <dbReference type="NCBI Taxonomy" id="1802619"/>
    <lineage>
        <taxon>Bacteria</taxon>
        <taxon>Katanobacteria</taxon>
    </lineage>
</organism>
<dbReference type="Gene3D" id="2.170.220.10">
    <property type="match status" value="1"/>
</dbReference>
<evidence type="ECO:0000256" key="10">
    <source>
        <dbReference type="ARBA" id="ARBA00030904"/>
    </source>
</evidence>
<dbReference type="PRINTS" id="PR01041">
    <property type="entry name" value="TRNASYNTHMET"/>
</dbReference>
<evidence type="ECO:0000256" key="4">
    <source>
        <dbReference type="ARBA" id="ARBA00022490"/>
    </source>
</evidence>
<dbReference type="InterPro" id="IPR015413">
    <property type="entry name" value="Methionyl/Leucyl_tRNA_Synth"/>
</dbReference>
<keyword evidence="8 12" id="KW-0648">Protein biosynthesis</keyword>
<name>A0A1F4VDT4_UNCKA</name>
<reference evidence="14 15" key="1">
    <citation type="journal article" date="2016" name="Nat. Commun.">
        <title>Thousands of microbial genomes shed light on interconnected biogeochemical processes in an aquifer system.</title>
        <authorList>
            <person name="Anantharaman K."/>
            <person name="Brown C.T."/>
            <person name="Hug L.A."/>
            <person name="Sharon I."/>
            <person name="Castelle C.J."/>
            <person name="Probst A.J."/>
            <person name="Thomas B.C."/>
            <person name="Singh A."/>
            <person name="Wilkins M.J."/>
            <person name="Karaoz U."/>
            <person name="Brodie E.L."/>
            <person name="Williams K.H."/>
            <person name="Hubbard S.S."/>
            <person name="Banfield J.F."/>
        </authorList>
    </citation>
    <scope>NUCLEOTIDE SEQUENCE [LARGE SCALE GENOMIC DNA]</scope>
</reference>
<dbReference type="GO" id="GO:0006431">
    <property type="term" value="P:methionyl-tRNA aminoacylation"/>
    <property type="evidence" value="ECO:0007669"/>
    <property type="project" value="InterPro"/>
</dbReference>
<proteinExistence type="inferred from homology"/>
<dbReference type="InterPro" id="IPR009080">
    <property type="entry name" value="tRNAsynth_Ia_anticodon-bd"/>
</dbReference>
<evidence type="ECO:0000256" key="11">
    <source>
        <dbReference type="ARBA" id="ARBA00047364"/>
    </source>
</evidence>
<dbReference type="InterPro" id="IPR014758">
    <property type="entry name" value="Met-tRNA_synth"/>
</dbReference>
<evidence type="ECO:0000256" key="7">
    <source>
        <dbReference type="ARBA" id="ARBA00022840"/>
    </source>
</evidence>
<dbReference type="NCBIfam" id="TIGR00398">
    <property type="entry name" value="metG"/>
    <property type="match status" value="1"/>
</dbReference>
<dbReference type="InterPro" id="IPR014729">
    <property type="entry name" value="Rossmann-like_a/b/a_fold"/>
</dbReference>
<comment type="caution">
    <text evidence="14">The sequence shown here is derived from an EMBL/GenBank/DDBJ whole genome shotgun (WGS) entry which is preliminary data.</text>
</comment>
<dbReference type="EMBL" id="MEVC01000009">
    <property type="protein sequence ID" value="OGC55329.1"/>
    <property type="molecule type" value="Genomic_DNA"/>
</dbReference>
<evidence type="ECO:0000256" key="5">
    <source>
        <dbReference type="ARBA" id="ARBA00022598"/>
    </source>
</evidence>
<evidence type="ECO:0000256" key="3">
    <source>
        <dbReference type="ARBA" id="ARBA00018753"/>
    </source>
</evidence>
<dbReference type="GO" id="GO:0005524">
    <property type="term" value="F:ATP binding"/>
    <property type="evidence" value="ECO:0007669"/>
    <property type="project" value="UniProtKB-KW"/>
</dbReference>
<evidence type="ECO:0000256" key="9">
    <source>
        <dbReference type="ARBA" id="ARBA00023146"/>
    </source>
</evidence>
<dbReference type="Gene3D" id="3.40.50.620">
    <property type="entry name" value="HUPs"/>
    <property type="match status" value="1"/>
</dbReference>
<evidence type="ECO:0000313" key="15">
    <source>
        <dbReference type="Proteomes" id="UP000179005"/>
    </source>
</evidence>
<evidence type="ECO:0000256" key="12">
    <source>
        <dbReference type="RuleBase" id="RU363039"/>
    </source>
</evidence>
<evidence type="ECO:0000256" key="6">
    <source>
        <dbReference type="ARBA" id="ARBA00022741"/>
    </source>
</evidence>
<dbReference type="SUPFAM" id="SSF52374">
    <property type="entry name" value="Nucleotidylyl transferase"/>
    <property type="match status" value="1"/>
</dbReference>
<dbReference type="PANTHER" id="PTHR43326">
    <property type="entry name" value="METHIONYL-TRNA SYNTHETASE"/>
    <property type="match status" value="1"/>
</dbReference>
<dbReference type="InterPro" id="IPR033911">
    <property type="entry name" value="MetRS_core"/>
</dbReference>
<dbReference type="Proteomes" id="UP000179005">
    <property type="component" value="Unassembled WGS sequence"/>
</dbReference>
<comment type="similarity">
    <text evidence="12">Belongs to the class-I aminoacyl-tRNA synthetase family.</text>
</comment>
<evidence type="ECO:0000256" key="2">
    <source>
        <dbReference type="ARBA" id="ARBA00012838"/>
    </source>
</evidence>
<dbReference type="PROSITE" id="PS00178">
    <property type="entry name" value="AA_TRNA_LIGASE_I"/>
    <property type="match status" value="1"/>
</dbReference>
<evidence type="ECO:0000259" key="13">
    <source>
        <dbReference type="Pfam" id="PF09334"/>
    </source>
</evidence>
<dbReference type="AlphaFoldDB" id="A0A1F4VDT4"/>
<dbReference type="Gene3D" id="1.10.730.10">
    <property type="entry name" value="Isoleucyl-tRNA Synthetase, Domain 1"/>
    <property type="match status" value="1"/>
</dbReference>
<dbReference type="PANTHER" id="PTHR43326:SF1">
    <property type="entry name" value="METHIONINE--TRNA LIGASE, MITOCHONDRIAL"/>
    <property type="match status" value="1"/>
</dbReference>
<keyword evidence="6 12" id="KW-0547">Nucleotide-binding</keyword>
<dbReference type="GO" id="GO:0004825">
    <property type="term" value="F:methionine-tRNA ligase activity"/>
    <property type="evidence" value="ECO:0007669"/>
    <property type="project" value="UniProtKB-EC"/>
</dbReference>
<dbReference type="InterPro" id="IPR001412">
    <property type="entry name" value="aa-tRNA-synth_I_CS"/>
</dbReference>
<dbReference type="FunFam" id="2.170.220.10:FF:000001">
    <property type="entry name" value="methionine--tRNA ligase, mitochondrial"/>
    <property type="match status" value="1"/>
</dbReference>
<evidence type="ECO:0000256" key="8">
    <source>
        <dbReference type="ARBA" id="ARBA00022917"/>
    </source>
</evidence>
<dbReference type="CDD" id="cd00814">
    <property type="entry name" value="MetRS_core"/>
    <property type="match status" value="1"/>
</dbReference>
<evidence type="ECO:0000256" key="1">
    <source>
        <dbReference type="ARBA" id="ARBA00003314"/>
    </source>
</evidence>
<comment type="catalytic activity">
    <reaction evidence="11">
        <text>tRNA(Met) + L-methionine + ATP = L-methionyl-tRNA(Met) + AMP + diphosphate</text>
        <dbReference type="Rhea" id="RHEA:13481"/>
        <dbReference type="Rhea" id="RHEA-COMP:9667"/>
        <dbReference type="Rhea" id="RHEA-COMP:9698"/>
        <dbReference type="ChEBI" id="CHEBI:30616"/>
        <dbReference type="ChEBI" id="CHEBI:33019"/>
        <dbReference type="ChEBI" id="CHEBI:57844"/>
        <dbReference type="ChEBI" id="CHEBI:78442"/>
        <dbReference type="ChEBI" id="CHEBI:78530"/>
        <dbReference type="ChEBI" id="CHEBI:456215"/>
        <dbReference type="EC" id="6.1.1.10"/>
    </reaction>
</comment>
<evidence type="ECO:0000313" key="14">
    <source>
        <dbReference type="EMBL" id="OGC55329.1"/>
    </source>
</evidence>
<feature type="domain" description="Methionyl/Leucyl tRNA synthetase" evidence="13">
    <location>
        <begin position="147"/>
        <end position="363"/>
    </location>
</feature>
<comment type="function">
    <text evidence="1">Is required not only for elongation of protein synthesis but also for the initiation of all mRNA translation through initiator tRNA(fMet) aminoacylation.</text>
</comment>
<keyword evidence="5 12" id="KW-0436">Ligase</keyword>
<accession>A0A1F4VDT4</accession>
<dbReference type="InterPro" id="IPR023457">
    <property type="entry name" value="Met-tRNA_synth_2"/>
</dbReference>
<protein>
    <recommendedName>
        <fullName evidence="3">Methionine--tRNA ligase</fullName>
        <ecNumber evidence="2">6.1.1.10</ecNumber>
    </recommendedName>
    <alternativeName>
        <fullName evidence="10">Methionyl-tRNA synthetase</fullName>
    </alternativeName>
</protein>